<comment type="caution">
    <text evidence="1">The sequence shown here is derived from an EMBL/GenBank/DDBJ whole genome shotgun (WGS) entry which is preliminary data.</text>
</comment>
<name>A0AAV4VX93_9ARAC</name>
<keyword evidence="2" id="KW-1185">Reference proteome</keyword>
<dbReference type="Proteomes" id="UP001054837">
    <property type="component" value="Unassembled WGS sequence"/>
</dbReference>
<organism evidence="1 2">
    <name type="scientific">Caerostris darwini</name>
    <dbReference type="NCBI Taxonomy" id="1538125"/>
    <lineage>
        <taxon>Eukaryota</taxon>
        <taxon>Metazoa</taxon>
        <taxon>Ecdysozoa</taxon>
        <taxon>Arthropoda</taxon>
        <taxon>Chelicerata</taxon>
        <taxon>Arachnida</taxon>
        <taxon>Araneae</taxon>
        <taxon>Araneomorphae</taxon>
        <taxon>Entelegynae</taxon>
        <taxon>Araneoidea</taxon>
        <taxon>Araneidae</taxon>
        <taxon>Caerostris</taxon>
    </lineage>
</organism>
<dbReference type="AlphaFoldDB" id="A0AAV4VX93"/>
<gene>
    <name evidence="1" type="ORF">CDAR_532641</name>
</gene>
<dbReference type="EMBL" id="BPLQ01013769">
    <property type="protein sequence ID" value="GIY74638.1"/>
    <property type="molecule type" value="Genomic_DNA"/>
</dbReference>
<accession>A0AAV4VX93</accession>
<reference evidence="1 2" key="1">
    <citation type="submission" date="2021-06" db="EMBL/GenBank/DDBJ databases">
        <title>Caerostris darwini draft genome.</title>
        <authorList>
            <person name="Kono N."/>
            <person name="Arakawa K."/>
        </authorList>
    </citation>
    <scope>NUCLEOTIDE SEQUENCE [LARGE SCALE GENOMIC DNA]</scope>
</reference>
<proteinExistence type="predicted"/>
<evidence type="ECO:0000313" key="1">
    <source>
        <dbReference type="EMBL" id="GIY74638.1"/>
    </source>
</evidence>
<sequence length="71" mass="7901">MKRTVFEEWFNGGTIYNGNKSSLIFITIAGTQNYETRKVIGVCDQRYDTTALEENGFIKGTLAALATFEGV</sequence>
<protein>
    <submittedName>
        <fullName evidence="1">Uncharacterized protein</fullName>
    </submittedName>
</protein>
<evidence type="ECO:0000313" key="2">
    <source>
        <dbReference type="Proteomes" id="UP001054837"/>
    </source>
</evidence>